<proteinExistence type="predicted"/>
<dbReference type="EMBL" id="JBHTGL010000008">
    <property type="protein sequence ID" value="MFD0622992.1"/>
    <property type="molecule type" value="Genomic_DNA"/>
</dbReference>
<comment type="caution">
    <text evidence="1">The sequence shown here is derived from an EMBL/GenBank/DDBJ whole genome shotgun (WGS) entry which is preliminary data.</text>
</comment>
<name>A0ABW2WRX6_9ACTN</name>
<protein>
    <submittedName>
        <fullName evidence="1">Uncharacterized protein</fullName>
    </submittedName>
</protein>
<accession>A0ABW2WRX6</accession>
<evidence type="ECO:0000313" key="2">
    <source>
        <dbReference type="Proteomes" id="UP001596915"/>
    </source>
</evidence>
<reference evidence="2" key="1">
    <citation type="journal article" date="2019" name="Int. J. Syst. Evol. Microbiol.">
        <title>The Global Catalogue of Microorganisms (GCM) 10K type strain sequencing project: providing services to taxonomists for standard genome sequencing and annotation.</title>
        <authorList>
            <consortium name="The Broad Institute Genomics Platform"/>
            <consortium name="The Broad Institute Genome Sequencing Center for Infectious Disease"/>
            <person name="Wu L."/>
            <person name="Ma J."/>
        </authorList>
    </citation>
    <scope>NUCLEOTIDE SEQUENCE [LARGE SCALE GENOMIC DNA]</scope>
    <source>
        <strain evidence="2">JCM 12607</strain>
    </source>
</reference>
<evidence type="ECO:0000313" key="1">
    <source>
        <dbReference type="EMBL" id="MFD0622992.1"/>
    </source>
</evidence>
<sequence>MERRFTFGLEVARCYDLRRDDAAVLVHLLELEEFVPEELERSPLAGW</sequence>
<dbReference type="Proteomes" id="UP001596915">
    <property type="component" value="Unassembled WGS sequence"/>
</dbReference>
<organism evidence="1 2">
    <name type="scientific">Streptomyces sanglieri</name>
    <dbReference type="NCBI Taxonomy" id="193460"/>
    <lineage>
        <taxon>Bacteria</taxon>
        <taxon>Bacillati</taxon>
        <taxon>Actinomycetota</taxon>
        <taxon>Actinomycetes</taxon>
        <taxon>Kitasatosporales</taxon>
        <taxon>Streptomycetaceae</taxon>
        <taxon>Streptomyces</taxon>
    </lineage>
</organism>
<keyword evidence="2" id="KW-1185">Reference proteome</keyword>
<gene>
    <name evidence="1" type="ORF">ACFQ2K_09410</name>
</gene>